<dbReference type="PROSITE" id="PS50181">
    <property type="entry name" value="FBOX"/>
    <property type="match status" value="1"/>
</dbReference>
<accession>A0AAV2HNX9</accession>
<dbReference type="SMART" id="SM00256">
    <property type="entry name" value="FBOX"/>
    <property type="match status" value="1"/>
</dbReference>
<feature type="non-terminal residue" evidence="3">
    <location>
        <position position="229"/>
    </location>
</feature>
<dbReference type="Gene3D" id="1.20.1280.50">
    <property type="match status" value="1"/>
</dbReference>
<comment type="caution">
    <text evidence="3">The sequence shown here is derived from an EMBL/GenBank/DDBJ whole genome shotgun (WGS) entry which is preliminary data.</text>
</comment>
<evidence type="ECO:0000313" key="4">
    <source>
        <dbReference type="Proteomes" id="UP001497497"/>
    </source>
</evidence>
<dbReference type="Proteomes" id="UP001497497">
    <property type="component" value="Unassembled WGS sequence"/>
</dbReference>
<protein>
    <recommendedName>
        <fullName evidence="2">F-box domain-containing protein</fullName>
    </recommendedName>
</protein>
<dbReference type="AlphaFoldDB" id="A0AAV2HNX9"/>
<proteinExistence type="predicted"/>
<dbReference type="Pfam" id="PF12937">
    <property type="entry name" value="F-box-like"/>
    <property type="match status" value="1"/>
</dbReference>
<evidence type="ECO:0000259" key="2">
    <source>
        <dbReference type="PROSITE" id="PS50181"/>
    </source>
</evidence>
<feature type="region of interest" description="Disordered" evidence="1">
    <location>
        <begin position="1"/>
        <end position="22"/>
    </location>
</feature>
<organism evidence="3 4">
    <name type="scientific">Lymnaea stagnalis</name>
    <name type="common">Great pond snail</name>
    <name type="synonym">Helix stagnalis</name>
    <dbReference type="NCBI Taxonomy" id="6523"/>
    <lineage>
        <taxon>Eukaryota</taxon>
        <taxon>Metazoa</taxon>
        <taxon>Spiralia</taxon>
        <taxon>Lophotrochozoa</taxon>
        <taxon>Mollusca</taxon>
        <taxon>Gastropoda</taxon>
        <taxon>Heterobranchia</taxon>
        <taxon>Euthyneura</taxon>
        <taxon>Panpulmonata</taxon>
        <taxon>Hygrophila</taxon>
        <taxon>Lymnaeoidea</taxon>
        <taxon>Lymnaeidae</taxon>
        <taxon>Lymnaea</taxon>
    </lineage>
</organism>
<sequence>MTTKGNKIRQKNSTKGQHHTSPEPQLWSLLPATIVLAIYTYLGDIDRVSMARVCKTWYQVFQVPALWRSRIMRFSGKRSQGDIKSELWLKSKFASPRSYGQQAIKFAKQFSTSVQEITVHFLLLSELRESANLFRELSTCLDEASLRYIYISGLGLEGVRGQIRKDLTDSLKRLIEKQHSLRKFRIKSSHFDLESGLQILQCLAGASAQTITDLALNGLFQNGVSLYRE</sequence>
<evidence type="ECO:0000256" key="1">
    <source>
        <dbReference type="SAM" id="MobiDB-lite"/>
    </source>
</evidence>
<feature type="domain" description="F-box" evidence="2">
    <location>
        <begin position="24"/>
        <end position="70"/>
    </location>
</feature>
<name>A0AAV2HNX9_LYMST</name>
<evidence type="ECO:0000313" key="3">
    <source>
        <dbReference type="EMBL" id="CAL1534264.1"/>
    </source>
</evidence>
<reference evidence="3 4" key="1">
    <citation type="submission" date="2024-04" db="EMBL/GenBank/DDBJ databases">
        <authorList>
            <consortium name="Genoscope - CEA"/>
            <person name="William W."/>
        </authorList>
    </citation>
    <scope>NUCLEOTIDE SEQUENCE [LARGE SCALE GENOMIC DNA]</scope>
</reference>
<dbReference type="InterPro" id="IPR036047">
    <property type="entry name" value="F-box-like_dom_sf"/>
</dbReference>
<dbReference type="EMBL" id="CAXITT010000166">
    <property type="protein sequence ID" value="CAL1534264.1"/>
    <property type="molecule type" value="Genomic_DNA"/>
</dbReference>
<dbReference type="SUPFAM" id="SSF81383">
    <property type="entry name" value="F-box domain"/>
    <property type="match status" value="1"/>
</dbReference>
<dbReference type="InterPro" id="IPR001810">
    <property type="entry name" value="F-box_dom"/>
</dbReference>
<gene>
    <name evidence="3" type="ORF">GSLYS_00008224001</name>
</gene>
<keyword evidence="4" id="KW-1185">Reference proteome</keyword>
<feature type="compositionally biased region" description="Basic residues" evidence="1">
    <location>
        <begin position="1"/>
        <end position="18"/>
    </location>
</feature>